<dbReference type="Pfam" id="PF13625">
    <property type="entry name" value="Helicase_C_3"/>
    <property type="match status" value="1"/>
</dbReference>
<reference evidence="2 3" key="1">
    <citation type="journal article" date="2023" name="Microbiol. Resour. Announc.">
        <title>Complete Genome Sequence of Mycobacterium wuenschmanii, a novel Nontuberculous Mycobacterium Isolated from a captive population of Amazon Milk Frogs.</title>
        <authorList>
            <person name="Hicks J."/>
            <person name="Zeineldin M."/>
            <person name="Ward H."/>
            <person name="Wuenschmann A."/>
            <person name="Camp P."/>
            <person name="Farrell D."/>
            <person name="Lehman K."/>
            <person name="Thacker T."/>
            <person name="Cuthbert E."/>
        </authorList>
    </citation>
    <scope>NUCLEOTIDE SEQUENCE [LARGE SCALE GENOMIC DNA]</scope>
    <source>
        <strain evidence="2 3">Wuenschmanii</strain>
    </source>
</reference>
<accession>A0ABY8VV02</accession>
<protein>
    <submittedName>
        <fullName evidence="2">Helicase-associated domain-containing protein</fullName>
    </submittedName>
</protein>
<dbReference type="RefSeq" id="WP_285185162.1">
    <property type="nucleotide sequence ID" value="NZ_CP126981.1"/>
</dbReference>
<keyword evidence="2" id="KW-0067">ATP-binding</keyword>
<dbReference type="GO" id="GO:0004386">
    <property type="term" value="F:helicase activity"/>
    <property type="evidence" value="ECO:0007669"/>
    <property type="project" value="UniProtKB-KW"/>
</dbReference>
<organism evidence="2 3">
    <name type="scientific">Candidatus Mycobacterium wuenschmannii</name>
    <dbReference type="NCBI Taxonomy" id="3027808"/>
    <lineage>
        <taxon>Bacteria</taxon>
        <taxon>Bacillati</taxon>
        <taxon>Actinomycetota</taxon>
        <taxon>Actinomycetes</taxon>
        <taxon>Mycobacteriales</taxon>
        <taxon>Mycobacteriaceae</taxon>
        <taxon>Mycobacterium</taxon>
    </lineage>
</organism>
<gene>
    <name evidence="2" type="ORF">PT015_13700</name>
</gene>
<evidence type="ECO:0000259" key="1">
    <source>
        <dbReference type="Pfam" id="PF13625"/>
    </source>
</evidence>
<name>A0ABY8VV02_9MYCO</name>
<feature type="domain" description="Helicase XPB/Ssl2 N-terminal" evidence="1">
    <location>
        <begin position="474"/>
        <end position="590"/>
    </location>
</feature>
<keyword evidence="3" id="KW-1185">Reference proteome</keyword>
<dbReference type="InterPro" id="IPR032830">
    <property type="entry name" value="XPB/Ssl2_N"/>
</dbReference>
<sequence>MTEHTPGVPLGSWLAELPDDRLIRLLELRPDLAQPPPGSIAALAARAQARQSLKAATDELDFLRLAVIDALLVLQADSAPVPVAKLLTLIGDRAPEADVLDALDDLRARALAWGDVDVRVTTDAGAGLPWYIGQVTLEDAAQSPEHIAELIDGLDEPQRELLDRLLEGSPLGRTRDAAPGAPADRPVPQLIAVGLLRRIDADTVILPRHVGQVMRGEEPGPVRLAAPDPVVSTTTPADADAAAAGAIIDLLREFDVLIETLSTAPISELRSGGLGVREVRRLAKITGIDESRLGLVLELAAAAGLIASGLPDPLPTAGDPPYWAPTVAADRFSEATTAERWHLLATTWLDLAARPALIGSRGPDAKPYAALSDSLYSTAAPLDRRLLLDMLSGLPPGAGVDKNTASAALIWRRPRWARRLQPAPISYLLDEAQQLGLVGRGALSTPGRVFLDGAEDRVVVAAMDRVLPTPIDHFLVQADLTVVVPGPLERHLAEELSTVAAVESAGTAMVYRVSEPSIRHALDIGKTADELHTLFRKHSKTPVPQGLTYLIDDVARRHGQLRIGMAASFVRCEDPTLLAQAAAGAEHLGLRVLAPTVAISQAPIGEVLAALQDAGFAPAAEDSTGTIVDIRARGARVPAPQRHRTRRPTTQPSSDTLSAVVAVLRKVTTAPFDSVRIDPAVAMSLLQRAARDQDTVLIKYVDAAGVATQRVVSPIAVRGGQLLAFDSASSSARDFAIHRITSVMPADEA</sequence>
<dbReference type="Proteomes" id="UP001236585">
    <property type="component" value="Chromosome"/>
</dbReference>
<keyword evidence="2" id="KW-0547">Nucleotide-binding</keyword>
<dbReference type="PROSITE" id="PS52050">
    <property type="entry name" value="WYL"/>
    <property type="match status" value="1"/>
</dbReference>
<evidence type="ECO:0000313" key="3">
    <source>
        <dbReference type="Proteomes" id="UP001236585"/>
    </source>
</evidence>
<dbReference type="EMBL" id="CP126981">
    <property type="protein sequence ID" value="WIM85987.1"/>
    <property type="molecule type" value="Genomic_DNA"/>
</dbReference>
<proteinExistence type="predicted"/>
<evidence type="ECO:0000313" key="2">
    <source>
        <dbReference type="EMBL" id="WIM85987.1"/>
    </source>
</evidence>
<keyword evidence="2" id="KW-0378">Hydrolase</keyword>
<keyword evidence="2" id="KW-0347">Helicase</keyword>